<evidence type="ECO:0000313" key="2">
    <source>
        <dbReference type="EMBL" id="HGV55437.1"/>
    </source>
</evidence>
<gene>
    <name evidence="2" type="ORF">ENT73_05055</name>
</gene>
<accession>A0A832GP66</accession>
<feature type="domain" description="CRISPR-associated protein Cas6 C-terminal" evidence="1">
    <location>
        <begin position="180"/>
        <end position="302"/>
    </location>
</feature>
<sequence length="320" mass="36922">MKKEVKLTIPYRILSFQGEPEDELYLPAFKGSTFRGVLGRTLRKALCALKTFKNCRECPLYQSCYYAYIFETIPDSSKPLPFNFHKYPSIPHPYVLEPPEEQKTLYQKGEAFTLQILLFGKATEYVPHFVLALQLAGEHGVGKGNKKFRINNYSVSTGELNITVEEPVKEASPPDQELTLDFATPLRLVYQGKLVKKLEFHYLIRNLLRRVTSIYYFHCNPHLPEIPVNLLLSLAEKVEIKEENLYWMDWERYSYRQGRRMLLGGLVGRVTFVGPLAPFYSILKAGELLHLGKNTSFGLGKYKILYEGSPYEDHLPNRKA</sequence>
<dbReference type="EMBL" id="DSZU01000087">
    <property type="protein sequence ID" value="HGV55437.1"/>
    <property type="molecule type" value="Genomic_DNA"/>
</dbReference>
<protein>
    <submittedName>
        <fullName evidence="2">CRISPR system precrRNA processing endoribonuclease RAMP protein Cas6</fullName>
    </submittedName>
</protein>
<dbReference type="Gene3D" id="3.30.70.1900">
    <property type="match status" value="1"/>
</dbReference>
<name>A0A832GP66_9BACT</name>
<comment type="caution">
    <text evidence="2">The sequence shown here is derived from an EMBL/GenBank/DDBJ whole genome shotgun (WGS) entry which is preliminary data.</text>
</comment>
<evidence type="ECO:0000259" key="1">
    <source>
        <dbReference type="Pfam" id="PF10040"/>
    </source>
</evidence>
<organism evidence="2">
    <name type="scientific">Caldimicrobium thiodismutans</name>
    <dbReference type="NCBI Taxonomy" id="1653476"/>
    <lineage>
        <taxon>Bacteria</taxon>
        <taxon>Pseudomonadati</taxon>
        <taxon>Thermodesulfobacteriota</taxon>
        <taxon>Thermodesulfobacteria</taxon>
        <taxon>Thermodesulfobacteriales</taxon>
        <taxon>Thermodesulfobacteriaceae</taxon>
        <taxon>Caldimicrobium</taxon>
    </lineage>
</organism>
<dbReference type="InterPro" id="IPR019267">
    <property type="entry name" value="CRISPR-assoc_Cas6_C"/>
</dbReference>
<dbReference type="Pfam" id="PF10040">
    <property type="entry name" value="CRISPR_Cas6"/>
    <property type="match status" value="1"/>
</dbReference>
<reference evidence="2" key="1">
    <citation type="journal article" date="2020" name="mSystems">
        <title>Genome- and Community-Level Interaction Insights into Carbon Utilization and Element Cycling Functions of Hydrothermarchaeota in Hydrothermal Sediment.</title>
        <authorList>
            <person name="Zhou Z."/>
            <person name="Liu Y."/>
            <person name="Xu W."/>
            <person name="Pan J."/>
            <person name="Luo Z.H."/>
            <person name="Li M."/>
        </authorList>
    </citation>
    <scope>NUCLEOTIDE SEQUENCE [LARGE SCALE GENOMIC DNA]</scope>
    <source>
        <strain evidence="2">SpSt-605</strain>
    </source>
</reference>
<proteinExistence type="predicted"/>
<dbReference type="AlphaFoldDB" id="A0A832GP66"/>